<accession>A0A7W5DT17</accession>
<reference evidence="3 4" key="1">
    <citation type="submission" date="2020-08" db="EMBL/GenBank/DDBJ databases">
        <title>Genomic Encyclopedia of Type Strains, Phase IV (KMG-IV): sequencing the most valuable type-strain genomes for metagenomic binning, comparative biology and taxonomic classification.</title>
        <authorList>
            <person name="Goeker M."/>
        </authorList>
    </citation>
    <scope>NUCLEOTIDE SEQUENCE [LARGE SCALE GENOMIC DNA]</scope>
    <source>
        <strain evidence="3 4">DSM 27471</strain>
    </source>
</reference>
<dbReference type="RefSeq" id="WP_183414299.1">
    <property type="nucleotide sequence ID" value="NZ_JACHYB010000002.1"/>
</dbReference>
<comment type="caution">
    <text evidence="3">The sequence shown here is derived from an EMBL/GenBank/DDBJ whole genome shotgun (WGS) entry which is preliminary data.</text>
</comment>
<feature type="transmembrane region" description="Helical" evidence="2">
    <location>
        <begin position="7"/>
        <end position="28"/>
    </location>
</feature>
<proteinExistence type="predicted"/>
<evidence type="ECO:0000313" key="4">
    <source>
        <dbReference type="Proteomes" id="UP000544222"/>
    </source>
</evidence>
<dbReference type="PROSITE" id="PS51257">
    <property type="entry name" value="PROKAR_LIPOPROTEIN"/>
    <property type="match status" value="1"/>
</dbReference>
<dbReference type="Proteomes" id="UP000544222">
    <property type="component" value="Unassembled WGS sequence"/>
</dbReference>
<keyword evidence="2" id="KW-1133">Transmembrane helix</keyword>
<evidence type="ECO:0008006" key="5">
    <source>
        <dbReference type="Google" id="ProtNLM"/>
    </source>
</evidence>
<feature type="region of interest" description="Disordered" evidence="1">
    <location>
        <begin position="120"/>
        <end position="252"/>
    </location>
</feature>
<feature type="compositionally biased region" description="Basic residues" evidence="1">
    <location>
        <begin position="229"/>
        <end position="243"/>
    </location>
</feature>
<feature type="compositionally biased region" description="Low complexity" evidence="1">
    <location>
        <begin position="163"/>
        <end position="176"/>
    </location>
</feature>
<feature type="compositionally biased region" description="Polar residues" evidence="1">
    <location>
        <begin position="185"/>
        <end position="220"/>
    </location>
</feature>
<sequence length="252" mass="29786">MKKYIVYALMGILTMIMAGCAITVSPGYVQEGGIYGYAFYYFPAYGLYYSPDLNRFWWYQGGMWQYAEQLPPGYIINPDAYYVVINSRSANPTQYNNYYHQAYERGDYRNRLQRVGEAPAGRLPFYQRPSDQGREPGYNQQNPNYDNNGRRKEVPSQTPGSRQPGQYQNPPQNNNNEGVRRNAREQQNNVQQRETRQQSNEGRQIQEQQRTTNEAVNNRQYQKEQPQRYTKKQTPKRAQRPARRTTQEEKRR</sequence>
<evidence type="ECO:0000313" key="3">
    <source>
        <dbReference type="EMBL" id="MBB3188546.1"/>
    </source>
</evidence>
<name>A0A7W5DT17_9PORP</name>
<evidence type="ECO:0000256" key="1">
    <source>
        <dbReference type="SAM" id="MobiDB-lite"/>
    </source>
</evidence>
<gene>
    <name evidence="3" type="ORF">FHX64_002744</name>
</gene>
<feature type="transmembrane region" description="Helical" evidence="2">
    <location>
        <begin position="34"/>
        <end position="50"/>
    </location>
</feature>
<keyword evidence="2" id="KW-0472">Membrane</keyword>
<dbReference type="EMBL" id="JACHYB010000002">
    <property type="protein sequence ID" value="MBB3188546.1"/>
    <property type="molecule type" value="Genomic_DNA"/>
</dbReference>
<feature type="compositionally biased region" description="Polar residues" evidence="1">
    <location>
        <begin position="138"/>
        <end position="147"/>
    </location>
</feature>
<dbReference type="AlphaFoldDB" id="A0A7W5DT17"/>
<evidence type="ECO:0000256" key="2">
    <source>
        <dbReference type="SAM" id="Phobius"/>
    </source>
</evidence>
<organism evidence="3 4">
    <name type="scientific">Microbacter margulisiae</name>
    <dbReference type="NCBI Taxonomy" id="1350067"/>
    <lineage>
        <taxon>Bacteria</taxon>
        <taxon>Pseudomonadati</taxon>
        <taxon>Bacteroidota</taxon>
        <taxon>Bacteroidia</taxon>
        <taxon>Bacteroidales</taxon>
        <taxon>Porphyromonadaceae</taxon>
        <taxon>Microbacter</taxon>
    </lineage>
</organism>
<protein>
    <recommendedName>
        <fullName evidence="5">Lipoprotein</fullName>
    </recommendedName>
</protein>
<keyword evidence="4" id="KW-1185">Reference proteome</keyword>
<keyword evidence="2" id="KW-0812">Transmembrane</keyword>